<dbReference type="SMART" id="SM00992">
    <property type="entry name" value="YccV-like"/>
    <property type="match status" value="1"/>
</dbReference>
<dbReference type="Gene3D" id="2.30.30.390">
    <property type="entry name" value="Hemimethylated DNA-binding domain"/>
    <property type="match status" value="1"/>
</dbReference>
<dbReference type="EMBL" id="FNCE01000008">
    <property type="protein sequence ID" value="SDG28420.1"/>
    <property type="molecule type" value="Genomic_DNA"/>
</dbReference>
<evidence type="ECO:0000313" key="4">
    <source>
        <dbReference type="Proteomes" id="UP000199415"/>
    </source>
</evidence>
<evidence type="ECO:0000313" key="3">
    <source>
        <dbReference type="EMBL" id="SDG28420.1"/>
    </source>
</evidence>
<gene>
    <name evidence="3" type="ORF">SAMN05216241_10817</name>
</gene>
<dbReference type="Pfam" id="PF08755">
    <property type="entry name" value="YccV-like"/>
    <property type="match status" value="1"/>
</dbReference>
<dbReference type="PANTHER" id="PTHR48439:SF1">
    <property type="entry name" value="HEMIMETHYLATED DNA-BINDING DOMAIN-CONTAINING PROTEIN"/>
    <property type="match status" value="1"/>
</dbReference>
<accession>A0A1G7T1G6</accession>
<dbReference type="InterPro" id="IPR053189">
    <property type="entry name" value="Clp_protease_adapter_ClpF"/>
</dbReference>
<organism evidence="3 4">
    <name type="scientific">Limimonas halophila</name>
    <dbReference type="NCBI Taxonomy" id="1082479"/>
    <lineage>
        <taxon>Bacteria</taxon>
        <taxon>Pseudomonadati</taxon>
        <taxon>Pseudomonadota</taxon>
        <taxon>Alphaproteobacteria</taxon>
        <taxon>Rhodospirillales</taxon>
        <taxon>Rhodovibrionaceae</taxon>
        <taxon>Limimonas</taxon>
    </lineage>
</organism>
<dbReference type="Proteomes" id="UP000199415">
    <property type="component" value="Unassembled WGS sequence"/>
</dbReference>
<dbReference type="GO" id="GO:0003677">
    <property type="term" value="F:DNA binding"/>
    <property type="evidence" value="ECO:0007669"/>
    <property type="project" value="UniProtKB-UniRule"/>
</dbReference>
<dbReference type="STRING" id="1082479.SAMN05216241_10817"/>
<sequence>MPHRLCGPTRTEHGQMSEQQARFSVGQVVHHRKFGYRGVIVGVDPEYRGTEEWYRIMARSQPPRDKPWYHVLVHDASHRTYVAERHLEPDSSGEQIDHPDLGRFFDTFERGFYRCRSKRQ</sequence>
<dbReference type="PANTHER" id="PTHR48439">
    <property type="entry name" value="HEMIMETHYLATED DNA-BINDING DOMAIN-CONTAINING PROTEIN"/>
    <property type="match status" value="1"/>
</dbReference>
<evidence type="ECO:0000259" key="2">
    <source>
        <dbReference type="SMART" id="SM00992"/>
    </source>
</evidence>
<dbReference type="InterPro" id="IPR036623">
    <property type="entry name" value="Hemimethylated_DNA-bd_sf"/>
</dbReference>
<dbReference type="InterPro" id="IPR011722">
    <property type="entry name" value="Hemimethylated_DNA-bd_dom"/>
</dbReference>
<keyword evidence="4" id="KW-1185">Reference proteome</keyword>
<feature type="domain" description="Hemimethylated DNA-binding" evidence="2">
    <location>
        <begin position="20"/>
        <end position="116"/>
    </location>
</feature>
<proteinExistence type="predicted"/>
<name>A0A1G7T1G6_9PROT</name>
<protein>
    <recommendedName>
        <fullName evidence="1">Heat shock protein HspQ</fullName>
    </recommendedName>
</protein>
<dbReference type="NCBIfam" id="TIGR02097">
    <property type="entry name" value="yccV"/>
    <property type="match status" value="1"/>
</dbReference>
<keyword evidence="3" id="KW-0346">Stress response</keyword>
<dbReference type="SUPFAM" id="SSF141255">
    <property type="entry name" value="YccV-like"/>
    <property type="match status" value="1"/>
</dbReference>
<dbReference type="AlphaFoldDB" id="A0A1G7T1G6"/>
<reference evidence="3 4" key="1">
    <citation type="submission" date="2016-10" db="EMBL/GenBank/DDBJ databases">
        <authorList>
            <person name="de Groot N.N."/>
        </authorList>
    </citation>
    <scope>NUCLEOTIDE SEQUENCE [LARGE SCALE GENOMIC DNA]</scope>
    <source>
        <strain evidence="3 4">DSM 25584</strain>
    </source>
</reference>
<evidence type="ECO:0000256" key="1">
    <source>
        <dbReference type="NCBIfam" id="TIGR02097"/>
    </source>
</evidence>